<reference evidence="1" key="1">
    <citation type="submission" date="2019-06" db="EMBL/GenBank/DDBJ databases">
        <authorList>
            <person name="Zheng W."/>
        </authorList>
    </citation>
    <scope>NUCLEOTIDE SEQUENCE</scope>
    <source>
        <strain evidence="1">QDHG01</strain>
    </source>
</reference>
<evidence type="ECO:0000313" key="2">
    <source>
        <dbReference type="Proteomes" id="UP000785679"/>
    </source>
</evidence>
<accession>A0A8J8NP29</accession>
<organism evidence="1 2">
    <name type="scientific">Halteria grandinella</name>
    <dbReference type="NCBI Taxonomy" id="5974"/>
    <lineage>
        <taxon>Eukaryota</taxon>
        <taxon>Sar</taxon>
        <taxon>Alveolata</taxon>
        <taxon>Ciliophora</taxon>
        <taxon>Intramacronucleata</taxon>
        <taxon>Spirotrichea</taxon>
        <taxon>Stichotrichia</taxon>
        <taxon>Sporadotrichida</taxon>
        <taxon>Halteriidae</taxon>
        <taxon>Halteria</taxon>
    </lineage>
</organism>
<protein>
    <submittedName>
        <fullName evidence="1">Uncharacterized protein</fullName>
    </submittedName>
</protein>
<sequence length="103" mass="11980">MPISLDLCQPPRNRSEFLSWPKTWQQQLLWKVECLRATGAFLRGCRVFFESENRKAVGSLLYSVLTWYSQVAWVQPPNTCPQLDFTSCGDARVQFQNHKSILE</sequence>
<keyword evidence="2" id="KW-1185">Reference proteome</keyword>
<dbReference type="Proteomes" id="UP000785679">
    <property type="component" value="Unassembled WGS sequence"/>
</dbReference>
<gene>
    <name evidence="1" type="ORF">FGO68_gene5399</name>
</gene>
<dbReference type="EMBL" id="RRYP01011586">
    <property type="protein sequence ID" value="TNV77635.1"/>
    <property type="molecule type" value="Genomic_DNA"/>
</dbReference>
<comment type="caution">
    <text evidence="1">The sequence shown here is derived from an EMBL/GenBank/DDBJ whole genome shotgun (WGS) entry which is preliminary data.</text>
</comment>
<name>A0A8J8NP29_HALGN</name>
<evidence type="ECO:0000313" key="1">
    <source>
        <dbReference type="EMBL" id="TNV77635.1"/>
    </source>
</evidence>
<proteinExistence type="predicted"/>
<dbReference type="AlphaFoldDB" id="A0A8J8NP29"/>